<feature type="compositionally biased region" description="Basic and acidic residues" evidence="1">
    <location>
        <begin position="1"/>
        <end position="10"/>
    </location>
</feature>
<evidence type="ECO:0000256" key="1">
    <source>
        <dbReference type="SAM" id="MobiDB-lite"/>
    </source>
</evidence>
<keyword evidence="3" id="KW-1185">Reference proteome</keyword>
<feature type="compositionally biased region" description="Pro residues" evidence="1">
    <location>
        <begin position="47"/>
        <end position="59"/>
    </location>
</feature>
<dbReference type="Proteomes" id="UP001303115">
    <property type="component" value="Unassembled WGS sequence"/>
</dbReference>
<sequence>MRPSGHRGDDSWTSFGQRRGLSDTARFGLDLTRTRAGSGGAAGPASYPSPPMSGTPPLPLKISHEVAERSQGTYQATTQDVYSSISTTQNEERTRAGVAGGPRPFLSDTPERAPYAFPRLDGPTARPLPYPQPLGQAATQPTAYLPGPGTGMVPNHPGSLPPPEPYPPAAHHPVPDALQNTPPKPQRKTKGHVASACVPCKRAHLRFVLPVLTHHQVRNTKC</sequence>
<gene>
    <name evidence="2" type="ORF">C8A01DRAFT_16868</name>
</gene>
<feature type="region of interest" description="Disordered" evidence="1">
    <location>
        <begin position="1"/>
        <end position="190"/>
    </location>
</feature>
<protein>
    <submittedName>
        <fullName evidence="2">Uncharacterized protein</fullName>
    </submittedName>
</protein>
<name>A0AAN6SR51_9PEZI</name>
<proteinExistence type="predicted"/>
<comment type="caution">
    <text evidence="2">The sequence shown here is derived from an EMBL/GenBank/DDBJ whole genome shotgun (WGS) entry which is preliminary data.</text>
</comment>
<feature type="compositionally biased region" description="Polar residues" evidence="1">
    <location>
        <begin position="70"/>
        <end position="89"/>
    </location>
</feature>
<feature type="compositionally biased region" description="Pro residues" evidence="1">
    <location>
        <begin position="159"/>
        <end position="170"/>
    </location>
</feature>
<evidence type="ECO:0000313" key="3">
    <source>
        <dbReference type="Proteomes" id="UP001303115"/>
    </source>
</evidence>
<evidence type="ECO:0000313" key="2">
    <source>
        <dbReference type="EMBL" id="KAK4039096.1"/>
    </source>
</evidence>
<organism evidence="2 3">
    <name type="scientific">Parachaetomium inaequale</name>
    <dbReference type="NCBI Taxonomy" id="2588326"/>
    <lineage>
        <taxon>Eukaryota</taxon>
        <taxon>Fungi</taxon>
        <taxon>Dikarya</taxon>
        <taxon>Ascomycota</taxon>
        <taxon>Pezizomycotina</taxon>
        <taxon>Sordariomycetes</taxon>
        <taxon>Sordariomycetidae</taxon>
        <taxon>Sordariales</taxon>
        <taxon>Chaetomiaceae</taxon>
        <taxon>Parachaetomium</taxon>
    </lineage>
</organism>
<reference evidence="3" key="1">
    <citation type="journal article" date="2023" name="Mol. Phylogenet. Evol.">
        <title>Genome-scale phylogeny and comparative genomics of the fungal order Sordariales.</title>
        <authorList>
            <person name="Hensen N."/>
            <person name="Bonometti L."/>
            <person name="Westerberg I."/>
            <person name="Brannstrom I.O."/>
            <person name="Guillou S."/>
            <person name="Cros-Aarteil S."/>
            <person name="Calhoun S."/>
            <person name="Haridas S."/>
            <person name="Kuo A."/>
            <person name="Mondo S."/>
            <person name="Pangilinan J."/>
            <person name="Riley R."/>
            <person name="LaButti K."/>
            <person name="Andreopoulos B."/>
            <person name="Lipzen A."/>
            <person name="Chen C."/>
            <person name="Yan M."/>
            <person name="Daum C."/>
            <person name="Ng V."/>
            <person name="Clum A."/>
            <person name="Steindorff A."/>
            <person name="Ohm R.A."/>
            <person name="Martin F."/>
            <person name="Silar P."/>
            <person name="Natvig D.O."/>
            <person name="Lalanne C."/>
            <person name="Gautier V."/>
            <person name="Ament-Velasquez S.L."/>
            <person name="Kruys A."/>
            <person name="Hutchinson M.I."/>
            <person name="Powell A.J."/>
            <person name="Barry K."/>
            <person name="Miller A.N."/>
            <person name="Grigoriev I.V."/>
            <person name="Debuchy R."/>
            <person name="Gladieux P."/>
            <person name="Hiltunen Thoren M."/>
            <person name="Johannesson H."/>
        </authorList>
    </citation>
    <scope>NUCLEOTIDE SEQUENCE [LARGE SCALE GENOMIC DNA]</scope>
    <source>
        <strain evidence="3">CBS 284.82</strain>
    </source>
</reference>
<dbReference type="EMBL" id="MU854410">
    <property type="protein sequence ID" value="KAK4039096.1"/>
    <property type="molecule type" value="Genomic_DNA"/>
</dbReference>
<accession>A0AAN6SR51</accession>
<dbReference type="AlphaFoldDB" id="A0AAN6SR51"/>